<feature type="region of interest" description="Disordered" evidence="1">
    <location>
        <begin position="111"/>
        <end position="173"/>
    </location>
</feature>
<dbReference type="AlphaFoldDB" id="A0A0J9XRP5"/>
<dbReference type="WormBase" id="Bm6612">
    <property type="protein sequence ID" value="BM41259"/>
    <property type="gene ID" value="WBGene00226873"/>
</dbReference>
<reference evidence="4" key="2">
    <citation type="submission" date="2012-12" db="EMBL/GenBank/DDBJ databases">
        <authorList>
            <person name="Gao Y.W."/>
            <person name="Fan S.T."/>
            <person name="Sun H.T."/>
            <person name="Wang Z."/>
            <person name="Gao X.L."/>
            <person name="Li Y.G."/>
            <person name="Wang T.C."/>
            <person name="Zhang K."/>
            <person name="Xu W.W."/>
            <person name="Yu Z.J."/>
            <person name="Xia X.Z."/>
        </authorList>
    </citation>
    <scope>NUCLEOTIDE SEQUENCE</scope>
    <source>
        <strain evidence="4">FR3</strain>
    </source>
</reference>
<dbReference type="OMA" id="FPSHDCC"/>
<feature type="compositionally biased region" description="Low complexity" evidence="1">
    <location>
        <begin position="154"/>
        <end position="170"/>
    </location>
</feature>
<feature type="compositionally biased region" description="Polar residues" evidence="1">
    <location>
        <begin position="134"/>
        <end position="153"/>
    </location>
</feature>
<evidence type="ECO:0000313" key="4">
    <source>
        <dbReference type="EMBL" id="CDP93658.1"/>
    </source>
</evidence>
<keyword evidence="2" id="KW-0732">Signal</keyword>
<dbReference type="InterPro" id="IPR007284">
    <property type="entry name" value="Ground-like_dom"/>
</dbReference>
<feature type="chain" id="PRO_5005326068" evidence="2">
    <location>
        <begin position="28"/>
        <end position="353"/>
    </location>
</feature>
<gene>
    <name evidence="4 5" type="ORF">Bm6612</name>
    <name evidence="4" type="ORF">BM_Bm6612</name>
</gene>
<protein>
    <submittedName>
        <fullName evidence="4">Bm6612</fullName>
    </submittedName>
</protein>
<dbReference type="Pfam" id="PF04155">
    <property type="entry name" value="Ground-like"/>
    <property type="match status" value="1"/>
</dbReference>
<accession>A0A0J9XRP5</accession>
<organism evidence="4">
    <name type="scientific">Brugia malayi</name>
    <name type="common">Filarial nematode worm</name>
    <dbReference type="NCBI Taxonomy" id="6279"/>
    <lineage>
        <taxon>Eukaryota</taxon>
        <taxon>Metazoa</taxon>
        <taxon>Ecdysozoa</taxon>
        <taxon>Nematoda</taxon>
        <taxon>Chromadorea</taxon>
        <taxon>Rhabditida</taxon>
        <taxon>Spirurina</taxon>
        <taxon>Spiruromorpha</taxon>
        <taxon>Filarioidea</taxon>
        <taxon>Onchocercidae</taxon>
        <taxon>Brugia</taxon>
    </lineage>
</organism>
<feature type="non-terminal residue" evidence="4">
    <location>
        <position position="353"/>
    </location>
</feature>
<sequence>MKRELQMFHQLLIIIISYGLFQSVIQGRCIGAGCDKHQSLKSLRFAPVNCHNQHYHITKFCSDCEADKNVISNNCCNCCNCCCNQISSHPCTNDNDDSTGDATVTATGCGGPSTDCNSRDATESDTSKDEDESPPTSVTSISGKASSEFKSNYPSVPSSCPTSSSCKTISNPQRFSRNSDTGIFKKNITLPLLPAGVPIIPSPQLDLLTAGGNVKFSKIRDLHLSTIKPPSVKKSLAQSNIQEQIVNNFPSHDCCTRCNGANCMPRNGNAILLAANTFQNRHDHDTKCKSKELAKLMMANMKRDPTRSKRAIQRAAEQNFATQFNVICSKGDFSYVTHAIEYCEVSNRGTTCY</sequence>
<feature type="compositionally biased region" description="Basic and acidic residues" evidence="1">
    <location>
        <begin position="117"/>
        <end position="127"/>
    </location>
</feature>
<dbReference type="EMBL" id="LN856891">
    <property type="protein sequence ID" value="CDP93658.1"/>
    <property type="molecule type" value="Genomic_DNA"/>
</dbReference>
<feature type="signal peptide" evidence="2">
    <location>
        <begin position="1"/>
        <end position="27"/>
    </location>
</feature>
<reference evidence="4" key="1">
    <citation type="journal article" date="2007" name="Science">
        <title>Draft genome of the filarial nematode parasite Brugia malayi.</title>
        <authorList>
            <person name="Ghedin E."/>
            <person name="Wang S."/>
            <person name="Spiro D."/>
            <person name="Caler E."/>
            <person name="Zhao Q."/>
            <person name="Crabtree J."/>
            <person name="Allen J.E."/>
            <person name="Delcher A.L."/>
            <person name="Guiliano D.B."/>
            <person name="Miranda-Saavedra D."/>
            <person name="Angiuoli S.V."/>
            <person name="Creasy T."/>
            <person name="Amedeo P."/>
            <person name="Haas B."/>
            <person name="El-Sayed N.M."/>
            <person name="Wortman J.R."/>
            <person name="Feldblyum T."/>
            <person name="Tallon L."/>
            <person name="Schatz M."/>
            <person name="Shumway M."/>
            <person name="Koo H."/>
            <person name="Salzberg S.L."/>
            <person name="Schobel S."/>
            <person name="Pertea M."/>
            <person name="Pop M."/>
            <person name="White O."/>
            <person name="Barton G.J."/>
            <person name="Carlow C.K."/>
            <person name="Crawford M.J."/>
            <person name="Daub J."/>
            <person name="Dimmic M.W."/>
            <person name="Estes C.F."/>
            <person name="Foster J.M."/>
            <person name="Ganatra M."/>
            <person name="Gregory W.F."/>
            <person name="Johnson N.M."/>
            <person name="Jin J."/>
            <person name="Komuniecki R."/>
            <person name="Korf I."/>
            <person name="Kumar S."/>
            <person name="Laney S."/>
            <person name="Li B.W."/>
            <person name="Li W."/>
            <person name="Lindblom T.H."/>
            <person name="Lustigman S."/>
            <person name="Ma D."/>
            <person name="Maina C.V."/>
            <person name="Martin D.M."/>
            <person name="McCarter J.P."/>
            <person name="McReynolds L."/>
            <person name="Mitreva M."/>
            <person name="Nutman T.B."/>
            <person name="Parkinson J."/>
            <person name="Peregrin-Alvarez J.M."/>
            <person name="Poole C."/>
            <person name="Ren Q."/>
            <person name="Saunders L."/>
            <person name="Sluder A.E."/>
            <person name="Smith K."/>
            <person name="Stanke M."/>
            <person name="Unnasch T.R."/>
            <person name="Ware J."/>
            <person name="Wei A.D."/>
            <person name="Weil G."/>
            <person name="Williams D.J."/>
            <person name="Zhang Y."/>
            <person name="Williams S.A."/>
            <person name="Fraser-Liggett C."/>
            <person name="Slatko B."/>
            <person name="Blaxter M.L."/>
            <person name="Scott A.L."/>
        </authorList>
    </citation>
    <scope>NUCLEOTIDE SEQUENCE</scope>
    <source>
        <strain evidence="4">FR3</strain>
    </source>
</reference>
<name>A0A0J9XRP5_BRUMA</name>
<feature type="domain" description="Ground-like" evidence="3">
    <location>
        <begin position="285"/>
        <end position="353"/>
    </location>
</feature>
<evidence type="ECO:0000313" key="5">
    <source>
        <dbReference type="WormBase" id="Bm6612"/>
    </source>
</evidence>
<evidence type="ECO:0000259" key="3">
    <source>
        <dbReference type="Pfam" id="PF04155"/>
    </source>
</evidence>
<proteinExistence type="predicted"/>
<evidence type="ECO:0000256" key="1">
    <source>
        <dbReference type="SAM" id="MobiDB-lite"/>
    </source>
</evidence>
<evidence type="ECO:0000256" key="2">
    <source>
        <dbReference type="SAM" id="SignalP"/>
    </source>
</evidence>